<evidence type="ECO:0000256" key="2">
    <source>
        <dbReference type="PIRSR" id="PIRSR640198-1"/>
    </source>
</evidence>
<keyword evidence="1" id="KW-0547">Nucleotide-binding</keyword>
<feature type="binding site" evidence="1">
    <location>
        <begin position="216"/>
        <end position="222"/>
    </location>
    <ligand>
        <name>ATP</name>
        <dbReference type="ChEBI" id="CHEBI:30616"/>
    </ligand>
</feature>
<accession>A0AAJ6BGR2</accession>
<reference evidence="5" key="1">
    <citation type="submission" date="2023-03" db="EMBL/GenBank/DDBJ databases">
        <title>Andean soil-derived lignocellulolytic bacterial consortium as a source of novel taxa and putative plastic-active enzymes.</title>
        <authorList>
            <person name="Diaz-Garcia L."/>
            <person name="Chuvochina M."/>
            <person name="Feuerriegel G."/>
            <person name="Bunk B."/>
            <person name="Sproer C."/>
            <person name="Streit W.R."/>
            <person name="Rodriguez L.M."/>
            <person name="Overmann J."/>
            <person name="Jimenez D.J."/>
        </authorList>
    </citation>
    <scope>NUCLEOTIDE SEQUENCE</scope>
    <source>
        <strain evidence="5">MAG 7</strain>
    </source>
</reference>
<dbReference type="PANTHER" id="PTHR13504">
    <property type="entry name" value="FIDO DOMAIN-CONTAINING PROTEIN DDB_G0283145"/>
    <property type="match status" value="1"/>
</dbReference>
<dbReference type="InterPro" id="IPR025758">
    <property type="entry name" value="Fic/DOC_N"/>
</dbReference>
<dbReference type="PIRSF" id="PIRSF038925">
    <property type="entry name" value="AMP-prot_trans"/>
    <property type="match status" value="1"/>
</dbReference>
<dbReference type="EMBL" id="CP119311">
    <property type="protein sequence ID" value="WEK35074.1"/>
    <property type="molecule type" value="Genomic_DNA"/>
</dbReference>
<evidence type="ECO:0000313" key="5">
    <source>
        <dbReference type="EMBL" id="WEK35074.1"/>
    </source>
</evidence>
<feature type="binding site" evidence="1">
    <location>
        <position position="79"/>
    </location>
    <ligand>
        <name>ATP</name>
        <dbReference type="ChEBI" id="CHEBI:30616"/>
    </ligand>
</feature>
<organism evidence="5 6">
    <name type="scientific">Candidatus Pseudobacter hemicellulosilyticus</name>
    <dbReference type="NCBI Taxonomy" id="3121375"/>
    <lineage>
        <taxon>Bacteria</taxon>
        <taxon>Pseudomonadati</taxon>
        <taxon>Bacteroidota</taxon>
        <taxon>Chitinophagia</taxon>
        <taxon>Chitinophagales</taxon>
        <taxon>Chitinophagaceae</taxon>
        <taxon>Pseudobacter</taxon>
    </lineage>
</organism>
<protein>
    <submittedName>
        <fullName evidence="5">Fic family protein</fullName>
    </submittedName>
</protein>
<dbReference type="AlphaFoldDB" id="A0AAJ6BGR2"/>
<dbReference type="InterPro" id="IPR003812">
    <property type="entry name" value="Fido"/>
</dbReference>
<dbReference type="Gene3D" id="1.10.3290.10">
    <property type="entry name" value="Fido-like domain"/>
    <property type="match status" value="1"/>
</dbReference>
<feature type="binding site" evidence="1">
    <location>
        <position position="211"/>
    </location>
    <ligand>
        <name>ATP</name>
        <dbReference type="ChEBI" id="CHEBI:30616"/>
    </ligand>
</feature>
<evidence type="ECO:0000313" key="6">
    <source>
        <dbReference type="Proteomes" id="UP001220610"/>
    </source>
</evidence>
<keyword evidence="1" id="KW-0067">ATP-binding</keyword>
<feature type="binding site" evidence="3">
    <location>
        <begin position="253"/>
        <end position="254"/>
    </location>
    <ligand>
        <name>ATP</name>
        <dbReference type="ChEBI" id="CHEBI:30616"/>
    </ligand>
</feature>
<feature type="binding site" evidence="3">
    <location>
        <begin position="215"/>
        <end position="222"/>
    </location>
    <ligand>
        <name>ATP</name>
        <dbReference type="ChEBI" id="CHEBI:30616"/>
    </ligand>
</feature>
<evidence type="ECO:0000256" key="3">
    <source>
        <dbReference type="PIRSR" id="PIRSR640198-2"/>
    </source>
</evidence>
<dbReference type="PROSITE" id="PS51459">
    <property type="entry name" value="FIDO"/>
    <property type="match status" value="1"/>
</dbReference>
<dbReference type="Proteomes" id="UP001220610">
    <property type="component" value="Chromosome"/>
</dbReference>
<feature type="active site" evidence="2">
    <location>
        <position position="211"/>
    </location>
</feature>
<proteinExistence type="predicted"/>
<name>A0AAJ6BGR2_9BACT</name>
<sequence>MKLSTYKAGKFSTQYGFKSFVPNPLNKEWLIDDAEINILLEEANYQLGQLNAFSTFIPDVDVFMRMHIVKEATQSSRIEGTRTNIDEAILDASDVLPESKDDWQEVQNYISAINYSITRLESLPLSSRLIREAHKILLQGVRGKNKLPGEFRTSQNWIGGATISDAAFIPPPHSLVPELIADLEKFLNNTHINVPHLIRIGMAHYQFEAIHPFLDGNGRMGRLLITLYLVHHKLLNSPTLYISDFIEKNRNVYYDNLINVSERDNIKRWLRFFLAGIIETSKTAIDTLNKIIALRERLEKETIAHLGKRIAIAKTLLKYLYSKPVITVADVMKNMEVTKPTANTLINIFSDLGILREQTGFKRNRIFVFTEYLDLFKR</sequence>
<dbReference type="InterPro" id="IPR036597">
    <property type="entry name" value="Fido-like_dom_sf"/>
</dbReference>
<dbReference type="SUPFAM" id="SSF140931">
    <property type="entry name" value="Fic-like"/>
    <property type="match status" value="1"/>
</dbReference>
<dbReference type="GO" id="GO:0005524">
    <property type="term" value="F:ATP binding"/>
    <property type="evidence" value="ECO:0007669"/>
    <property type="project" value="UniProtKB-KW"/>
</dbReference>
<dbReference type="InterPro" id="IPR026287">
    <property type="entry name" value="SoFic-like"/>
</dbReference>
<dbReference type="PANTHER" id="PTHR13504:SF38">
    <property type="entry name" value="FIDO DOMAIN-CONTAINING PROTEIN"/>
    <property type="match status" value="1"/>
</dbReference>
<evidence type="ECO:0000259" key="4">
    <source>
        <dbReference type="PROSITE" id="PS51459"/>
    </source>
</evidence>
<feature type="domain" description="Fido" evidence="4">
    <location>
        <begin position="125"/>
        <end position="275"/>
    </location>
</feature>
<dbReference type="Pfam" id="PF13784">
    <property type="entry name" value="Fic_N"/>
    <property type="match status" value="1"/>
</dbReference>
<dbReference type="Pfam" id="PF02661">
    <property type="entry name" value="Fic"/>
    <property type="match status" value="1"/>
</dbReference>
<dbReference type="InterPro" id="IPR040198">
    <property type="entry name" value="Fido_containing"/>
</dbReference>
<gene>
    <name evidence="5" type="ORF">P0Y53_21505</name>
</gene>
<feature type="binding site" evidence="1">
    <location>
        <position position="253"/>
    </location>
    <ligand>
        <name>ATP</name>
        <dbReference type="ChEBI" id="CHEBI:30616"/>
    </ligand>
</feature>
<evidence type="ECO:0000256" key="1">
    <source>
        <dbReference type="PIRSR" id="PIRSR038925-1"/>
    </source>
</evidence>